<dbReference type="GO" id="GO:0045503">
    <property type="term" value="F:dynein light chain binding"/>
    <property type="evidence" value="ECO:0007669"/>
    <property type="project" value="TreeGrafter"/>
</dbReference>
<evidence type="ECO:0000256" key="1">
    <source>
        <dbReference type="ARBA" id="ARBA00004611"/>
    </source>
</evidence>
<feature type="non-terminal residue" evidence="14">
    <location>
        <position position="1"/>
    </location>
</feature>
<feature type="non-terminal residue" evidence="14">
    <location>
        <position position="773"/>
    </location>
</feature>
<reference evidence="14" key="1">
    <citation type="journal article" date="2021" name="Mol. Ecol. Resour.">
        <title>Phylogenomic analyses of the genus Drosophila reveals genomic signals of climate adaptation.</title>
        <authorList>
            <person name="Li F."/>
            <person name="Rane R.V."/>
            <person name="Luria V."/>
            <person name="Xiong Z."/>
            <person name="Chen J."/>
            <person name="Li Z."/>
            <person name="Catullo R.A."/>
            <person name="Griffin P.C."/>
            <person name="Schiffer M."/>
            <person name="Pearce S."/>
            <person name="Lee S.F."/>
            <person name="McElroy K."/>
            <person name="Stocker A."/>
            <person name="Shirriffs J."/>
            <person name="Cockerell F."/>
            <person name="Coppin C."/>
            <person name="Sgro C.M."/>
            <person name="Karger A."/>
            <person name="Cain J.W."/>
            <person name="Weber J.A."/>
            <person name="Santpere G."/>
            <person name="Kirschner M.W."/>
            <person name="Hoffmann A.A."/>
            <person name="Oakeshott J.G."/>
            <person name="Zhang G."/>
        </authorList>
    </citation>
    <scope>NUCLEOTIDE SEQUENCE</scope>
    <source>
        <strain evidence="14">BGI-SZ-2011g</strain>
    </source>
</reference>
<evidence type="ECO:0000256" key="11">
    <source>
        <dbReference type="ARBA" id="ARBA00041557"/>
    </source>
</evidence>
<dbReference type="InterPro" id="IPR001680">
    <property type="entry name" value="WD40_rpt"/>
</dbReference>
<evidence type="ECO:0000313" key="15">
    <source>
        <dbReference type="Proteomes" id="UP001200034"/>
    </source>
</evidence>
<feature type="compositionally biased region" description="Basic and acidic residues" evidence="13">
    <location>
        <begin position="45"/>
        <end position="59"/>
    </location>
</feature>
<accession>A0AAD4K2B2</accession>
<evidence type="ECO:0000256" key="10">
    <source>
        <dbReference type="ARBA" id="ARBA00040002"/>
    </source>
</evidence>
<feature type="repeat" description="WD" evidence="12">
    <location>
        <begin position="606"/>
        <end position="638"/>
    </location>
</feature>
<keyword evidence="3 12" id="KW-0853">WD repeat</keyword>
<evidence type="ECO:0000256" key="6">
    <source>
        <dbReference type="ARBA" id="ARBA00023069"/>
    </source>
</evidence>
<keyword evidence="6" id="KW-0969">Cilium</keyword>
<keyword evidence="15" id="KW-1185">Reference proteome</keyword>
<dbReference type="PANTHER" id="PTHR12442:SF12">
    <property type="entry name" value="DYNEIN AXONEMAL INTERMEDIATE CHAIN 4"/>
    <property type="match status" value="1"/>
</dbReference>
<dbReference type="PANTHER" id="PTHR12442">
    <property type="entry name" value="DYNEIN INTERMEDIATE CHAIN"/>
    <property type="match status" value="1"/>
</dbReference>
<keyword evidence="4" id="KW-0677">Repeat</keyword>
<evidence type="ECO:0000256" key="7">
    <source>
        <dbReference type="ARBA" id="ARBA00023212"/>
    </source>
</evidence>
<comment type="caution">
    <text evidence="14">The sequence shown here is derived from an EMBL/GenBank/DDBJ whole genome shotgun (WGS) entry which is preliminary data.</text>
</comment>
<dbReference type="Gene3D" id="2.130.10.10">
    <property type="entry name" value="YVTN repeat-like/Quinoprotein amine dehydrogenase"/>
    <property type="match status" value="2"/>
</dbReference>
<evidence type="ECO:0000256" key="8">
    <source>
        <dbReference type="ARBA" id="ARBA00023273"/>
    </source>
</evidence>
<evidence type="ECO:0000256" key="13">
    <source>
        <dbReference type="SAM" id="MobiDB-lite"/>
    </source>
</evidence>
<dbReference type="SUPFAM" id="SSF50978">
    <property type="entry name" value="WD40 repeat-like"/>
    <property type="match status" value="1"/>
</dbReference>
<dbReference type="InterPro" id="IPR015943">
    <property type="entry name" value="WD40/YVTN_repeat-like_dom_sf"/>
</dbReference>
<feature type="compositionally biased region" description="Polar residues" evidence="13">
    <location>
        <begin position="1"/>
        <end position="18"/>
    </location>
</feature>
<keyword evidence="2" id="KW-0963">Cytoplasm</keyword>
<proteinExistence type="predicted"/>
<dbReference type="GO" id="GO:0005858">
    <property type="term" value="C:axonemal dynein complex"/>
    <property type="evidence" value="ECO:0007669"/>
    <property type="project" value="TreeGrafter"/>
</dbReference>
<keyword evidence="7" id="KW-0206">Cytoskeleton</keyword>
<sequence length="773" mass="87975">TLNSNKQQVISMERSSAVSKKDEDGRRSTKKSVNMNQETAEAAEVEEKKKPKEKKRDEHSYALEILADLEYRHQFKVTEAVDGEEVDMTPNYIPDYPYVDQFLSFNVHLKHEITNMQLLHSRGNNRSRTRQSMRGGVGGNKQSIDELINGIIFETIVFNPSRFEEQRSERVPVPFKKSFVKVTLRKSDFFVLFNQMSTTVAKGTPQGDLVEADNRQYDYLTVGKGKVRRRSDNDAQTTVVLTNTRAVNTIYVDYATVGSYVSNFEMYDTLEGVSPKKDVHPTMQSLAKPGESVATQAMDAAAAAYLEEEEAKAKERAKNLATELYQRPSFKTSLQYIGRTLSSNLYKAGMQRFRNFEVVDRCSTDVEYKYSMKLLFRLMPVPSYEERKAVSDMSFCSSNSDILAVAYGLFSFSSQQVPNTGDVYIWSIKNPGEPERAYYYKIPVTAICFSPYLPSLMAIGMYDGTVEVRNVADLGNVPIAVSQRSTSPGCSPVVAIRWLKQVTDDDTGEIDPFLSLSQDGSVTRFCITRSPYLLGFTQMTLERIEGHPEGIRVPLMPNPMVESNRHPQGLYITTHPVHKDIYYILTDEGCIHKCSINYQHQYLEVLKCHDGGVNVMEFSPWSPKLFITCGNDWYVRIWIDGMTRPIIELLDDFQPVHWANWSPTHSTVIVSMNRDTVSIWDIRRNILKPMGKHEMDSSYNTIAQFSNSGTTLVVGNERGNTLFQAINDMPFPPHFQYDELEKAIYKAIGNDQDLFIELKSIGFFGYPNKKCHK</sequence>
<dbReference type="Pfam" id="PF00400">
    <property type="entry name" value="WD40"/>
    <property type="match status" value="1"/>
</dbReference>
<keyword evidence="5" id="KW-0282">Flagellum</keyword>
<evidence type="ECO:0000256" key="12">
    <source>
        <dbReference type="PROSITE-ProRule" id="PRU00221"/>
    </source>
</evidence>
<name>A0AAD4K2B2_9MUSC</name>
<keyword evidence="8" id="KW-0966">Cell projection</keyword>
<dbReference type="GO" id="GO:0045504">
    <property type="term" value="F:dynein heavy chain binding"/>
    <property type="evidence" value="ECO:0007669"/>
    <property type="project" value="TreeGrafter"/>
</dbReference>
<evidence type="ECO:0000313" key="14">
    <source>
        <dbReference type="EMBL" id="KAH8371069.1"/>
    </source>
</evidence>
<protein>
    <recommendedName>
        <fullName evidence="10">Dynein axonemal intermediate chain 4</fullName>
    </recommendedName>
    <alternativeName>
        <fullName evidence="11">WD repeat-containing protein 78</fullName>
    </alternativeName>
</protein>
<dbReference type="SMART" id="SM00320">
    <property type="entry name" value="WD40"/>
    <property type="match status" value="3"/>
</dbReference>
<organism evidence="14 15">
    <name type="scientific">Drosophila rubida</name>
    <dbReference type="NCBI Taxonomy" id="30044"/>
    <lineage>
        <taxon>Eukaryota</taxon>
        <taxon>Metazoa</taxon>
        <taxon>Ecdysozoa</taxon>
        <taxon>Arthropoda</taxon>
        <taxon>Hexapoda</taxon>
        <taxon>Insecta</taxon>
        <taxon>Pterygota</taxon>
        <taxon>Neoptera</taxon>
        <taxon>Endopterygota</taxon>
        <taxon>Diptera</taxon>
        <taxon>Brachycera</taxon>
        <taxon>Muscomorpha</taxon>
        <taxon>Ephydroidea</taxon>
        <taxon>Drosophilidae</taxon>
        <taxon>Drosophila</taxon>
    </lineage>
</organism>
<evidence type="ECO:0000256" key="9">
    <source>
        <dbReference type="ARBA" id="ARBA00024190"/>
    </source>
</evidence>
<evidence type="ECO:0000256" key="2">
    <source>
        <dbReference type="ARBA" id="ARBA00022490"/>
    </source>
</evidence>
<evidence type="ECO:0000256" key="4">
    <source>
        <dbReference type="ARBA" id="ARBA00022737"/>
    </source>
</evidence>
<dbReference type="PROSITE" id="PS50082">
    <property type="entry name" value="WD_REPEATS_2"/>
    <property type="match status" value="1"/>
</dbReference>
<dbReference type="GO" id="GO:0120293">
    <property type="term" value="C:dynein axonemal particle"/>
    <property type="evidence" value="ECO:0007669"/>
    <property type="project" value="UniProtKB-SubCell"/>
</dbReference>
<dbReference type="GO" id="GO:0003341">
    <property type="term" value="P:cilium movement"/>
    <property type="evidence" value="ECO:0007669"/>
    <property type="project" value="TreeGrafter"/>
</dbReference>
<evidence type="ECO:0000256" key="5">
    <source>
        <dbReference type="ARBA" id="ARBA00022846"/>
    </source>
</evidence>
<dbReference type="Proteomes" id="UP001200034">
    <property type="component" value="Unassembled WGS sequence"/>
</dbReference>
<dbReference type="InterPro" id="IPR050687">
    <property type="entry name" value="Dynein_IC"/>
</dbReference>
<feature type="region of interest" description="Disordered" evidence="13">
    <location>
        <begin position="1"/>
        <end position="59"/>
    </location>
</feature>
<dbReference type="EMBL" id="JAJJHW010002585">
    <property type="protein sequence ID" value="KAH8371069.1"/>
    <property type="molecule type" value="Genomic_DNA"/>
</dbReference>
<dbReference type="AlphaFoldDB" id="A0AAD4K2B2"/>
<dbReference type="InterPro" id="IPR036322">
    <property type="entry name" value="WD40_repeat_dom_sf"/>
</dbReference>
<gene>
    <name evidence="14" type="ORF">KR093_006083</name>
</gene>
<comment type="subcellular location">
    <subcellularLocation>
        <location evidence="1">Cytoplasm</location>
        <location evidence="1">Cytoskeleton</location>
        <location evidence="1">Flagellum axoneme</location>
    </subcellularLocation>
    <subcellularLocation>
        <location evidence="9">Dynein axonemal particle</location>
    </subcellularLocation>
</comment>
<evidence type="ECO:0000256" key="3">
    <source>
        <dbReference type="ARBA" id="ARBA00022574"/>
    </source>
</evidence>